<reference evidence="2" key="1">
    <citation type="submission" date="2022-11" db="UniProtKB">
        <authorList>
            <consortium name="WormBaseParasite"/>
        </authorList>
    </citation>
    <scope>IDENTIFICATION</scope>
</reference>
<accession>A0A914YCW6</accession>
<dbReference type="AlphaFoldDB" id="A0A914YCW6"/>
<protein>
    <submittedName>
        <fullName evidence="2">Uncharacterized protein</fullName>
    </submittedName>
</protein>
<evidence type="ECO:0000313" key="2">
    <source>
        <dbReference type="WBParaSite" id="PSU_v2.g17275.t1"/>
    </source>
</evidence>
<dbReference type="Proteomes" id="UP000887577">
    <property type="component" value="Unplaced"/>
</dbReference>
<evidence type="ECO:0000313" key="1">
    <source>
        <dbReference type="Proteomes" id="UP000887577"/>
    </source>
</evidence>
<proteinExistence type="predicted"/>
<dbReference type="WBParaSite" id="PSU_v2.g17275.t1">
    <property type="protein sequence ID" value="PSU_v2.g17275.t1"/>
    <property type="gene ID" value="PSU_v2.g17275"/>
</dbReference>
<keyword evidence="1" id="KW-1185">Reference proteome</keyword>
<sequence>MNRPGWWPWVGWRRTGCRSACPCRWLRRRAAAGAGACRAGSAAAPARTGTGADAADGDRWRFDHAALDVDAQQVQSLDRHAVAIVGDGDGGVDQVEHVDLRFQRAADGAVG</sequence>
<organism evidence="1 2">
    <name type="scientific">Panagrolaimus superbus</name>
    <dbReference type="NCBI Taxonomy" id="310955"/>
    <lineage>
        <taxon>Eukaryota</taxon>
        <taxon>Metazoa</taxon>
        <taxon>Ecdysozoa</taxon>
        <taxon>Nematoda</taxon>
        <taxon>Chromadorea</taxon>
        <taxon>Rhabditida</taxon>
        <taxon>Tylenchina</taxon>
        <taxon>Panagrolaimomorpha</taxon>
        <taxon>Panagrolaimoidea</taxon>
        <taxon>Panagrolaimidae</taxon>
        <taxon>Panagrolaimus</taxon>
    </lineage>
</organism>
<name>A0A914YCW6_9BILA</name>